<evidence type="ECO:0000313" key="1">
    <source>
        <dbReference type="EMBL" id="CRL07851.1"/>
    </source>
</evidence>
<gene>
    <name evidence="1" type="ORF">CLUMA_CG020805</name>
</gene>
<dbReference type="EMBL" id="CVRI01000073">
    <property type="protein sequence ID" value="CRL07851.1"/>
    <property type="molecule type" value="Genomic_DNA"/>
</dbReference>
<dbReference type="AlphaFoldDB" id="A0A1J1J619"/>
<name>A0A1J1J619_9DIPT</name>
<dbReference type="Proteomes" id="UP000183832">
    <property type="component" value="Unassembled WGS sequence"/>
</dbReference>
<evidence type="ECO:0000313" key="2">
    <source>
        <dbReference type="Proteomes" id="UP000183832"/>
    </source>
</evidence>
<reference evidence="1 2" key="1">
    <citation type="submission" date="2015-04" db="EMBL/GenBank/DDBJ databases">
        <authorList>
            <person name="Syromyatnikov M.Y."/>
            <person name="Popov V.N."/>
        </authorList>
    </citation>
    <scope>NUCLEOTIDE SEQUENCE [LARGE SCALE GENOMIC DNA]</scope>
</reference>
<organism evidence="1 2">
    <name type="scientific">Clunio marinus</name>
    <dbReference type="NCBI Taxonomy" id="568069"/>
    <lineage>
        <taxon>Eukaryota</taxon>
        <taxon>Metazoa</taxon>
        <taxon>Ecdysozoa</taxon>
        <taxon>Arthropoda</taxon>
        <taxon>Hexapoda</taxon>
        <taxon>Insecta</taxon>
        <taxon>Pterygota</taxon>
        <taxon>Neoptera</taxon>
        <taxon>Endopterygota</taxon>
        <taxon>Diptera</taxon>
        <taxon>Nematocera</taxon>
        <taxon>Chironomoidea</taxon>
        <taxon>Chironomidae</taxon>
        <taxon>Clunio</taxon>
    </lineage>
</organism>
<accession>A0A1J1J619</accession>
<proteinExistence type="predicted"/>
<sequence>MVIDQQKKKENLKLAFISQHDFNAACLPATSPHYLDMSNNVQIVKCAMQKKTPHIYFFPIYAELYNDFINNDNYTLVKRKAHRVHTRKESGVSR</sequence>
<protein>
    <submittedName>
        <fullName evidence="1">CLUMA_CG020805, isoform A</fullName>
    </submittedName>
</protein>
<keyword evidence="2" id="KW-1185">Reference proteome</keyword>